<dbReference type="EMBL" id="CAADFH010000115">
    <property type="protein sequence ID" value="VFK00308.1"/>
    <property type="molecule type" value="Genomic_DNA"/>
</dbReference>
<gene>
    <name evidence="1" type="ORF">BECKLFY1418A_GA0070994_11155</name>
</gene>
<reference evidence="1" key="1">
    <citation type="submission" date="2019-02" db="EMBL/GenBank/DDBJ databases">
        <authorList>
            <person name="Gruber-Vodicka R. H."/>
            <person name="Seah K. B. B."/>
        </authorList>
    </citation>
    <scope>NUCLEOTIDE SEQUENCE</scope>
    <source>
        <strain evidence="1">BECK_M6</strain>
    </source>
</reference>
<protein>
    <recommendedName>
        <fullName evidence="2">Acetolactate synthase large subunit</fullName>
    </recommendedName>
</protein>
<organism evidence="1">
    <name type="scientific">Candidatus Kentrum sp. LFY</name>
    <dbReference type="NCBI Taxonomy" id="2126342"/>
    <lineage>
        <taxon>Bacteria</taxon>
        <taxon>Pseudomonadati</taxon>
        <taxon>Pseudomonadota</taxon>
        <taxon>Gammaproteobacteria</taxon>
        <taxon>Candidatus Kentrum</taxon>
    </lineage>
</organism>
<proteinExistence type="predicted"/>
<dbReference type="AlphaFoldDB" id="A0A450V699"/>
<name>A0A450V699_9GAMM</name>
<sequence length="806" mass="91344">MSDTLIIAVLTDNSSFGYGVYLAIDSVNSNRLTVHHSGTRPNQSPETTCHPNFNAIASKANAFLDNQEKITEVRIISERTATDLVGKLKDIDEKKILVGMVIVDKIGERSAKQRGSEIENELDIFYRRLEENDIDYERSSYSDIVFISERNWLDNPFRNAIDYRLMVMSPVPWIFQAGLLCQFVNYLQHTRLNKWAQRRLKSPEGKILLGDELVKFMEFNHGKNWLLSCYTGSVISSLIKQVEHDAEILDAYCLRGLSEHGMACGAFINWRLYRRSYLIIITSAMVDEFKGTLANLRQSGAKGLIVCADAKPGKWFGFQGTIDTESDIRNILNARNIPFVYLHDNDNKEQDLQEAFGLYHKTAGPVVIIATQDVLESRDNTQRTLHYGNRLATTETFAIDEASMDEVIELINEKPIHLLWQCGALTKEEAQLTREIAHKGGIALCEALSSPGNIARYYRGKRLDNHIGVLGQYGSSQEVFEFLHTNGKLNPKTAQSIFFLKGKIGQIDSPFSDGANERKLHIVQINKQRKHIAPFTDIGLCMPVLDFLKKIVHRIAVEPEILARRWEKIHRHNRPRVSAFGLVPSLPMTPNYFFHEINKTLEALIENEAYDYVGMYDVGHCGTLATRNISRTGPGYSGWYGRGSMGDALQATGFMAFTAHTNVLGFVGDGARSITSDILPGLLENLENSKKPIEHNVTIFFFMNGAFSLINSYQERIMFKPGGRQMMLINDQEFMNIKEWQREFCGVGINQYLMKTYDPERVRSIITQKPSVNFIYVPLVNNNDGISILDIGNWQYFDGGDISVMH</sequence>
<evidence type="ECO:0000313" key="1">
    <source>
        <dbReference type="EMBL" id="VFK00308.1"/>
    </source>
</evidence>
<evidence type="ECO:0008006" key="2">
    <source>
        <dbReference type="Google" id="ProtNLM"/>
    </source>
</evidence>
<accession>A0A450V699</accession>